<feature type="region of interest" description="Disordered" evidence="13">
    <location>
        <begin position="1030"/>
        <end position="1058"/>
    </location>
</feature>
<evidence type="ECO:0000256" key="6">
    <source>
        <dbReference type="ARBA" id="ARBA00022892"/>
    </source>
</evidence>
<dbReference type="InterPro" id="IPR027417">
    <property type="entry name" value="P-loop_NTPase"/>
</dbReference>
<evidence type="ECO:0000256" key="13">
    <source>
        <dbReference type="SAM" id="MobiDB-lite"/>
    </source>
</evidence>
<dbReference type="SMART" id="SM00177">
    <property type="entry name" value="ARF"/>
    <property type="match status" value="1"/>
</dbReference>
<dbReference type="GO" id="GO:0005794">
    <property type="term" value="C:Golgi apparatus"/>
    <property type="evidence" value="ECO:0007669"/>
    <property type="project" value="UniProtKB-SubCell"/>
</dbReference>
<evidence type="ECO:0000256" key="8">
    <source>
        <dbReference type="ARBA" id="ARBA00023034"/>
    </source>
</evidence>
<evidence type="ECO:0000256" key="1">
    <source>
        <dbReference type="ARBA" id="ARBA00004555"/>
    </source>
</evidence>
<dbReference type="eggNOG" id="KOG0073">
    <property type="taxonomic scope" value="Eukaryota"/>
</dbReference>
<organism evidence="14 15">
    <name type="scientific">Theileria equi strain WA</name>
    <dbReference type="NCBI Taxonomy" id="1537102"/>
    <lineage>
        <taxon>Eukaryota</taxon>
        <taxon>Sar</taxon>
        <taxon>Alveolata</taxon>
        <taxon>Apicomplexa</taxon>
        <taxon>Aconoidasida</taxon>
        <taxon>Piroplasmida</taxon>
        <taxon>Theileriidae</taxon>
        <taxon>Theileria</taxon>
    </lineage>
</organism>
<evidence type="ECO:0000256" key="2">
    <source>
        <dbReference type="ARBA" id="ARBA00010290"/>
    </source>
</evidence>
<dbReference type="STRING" id="1537102.L1LAD4"/>
<dbReference type="GO" id="GO:0005525">
    <property type="term" value="F:GTP binding"/>
    <property type="evidence" value="ECO:0007669"/>
    <property type="project" value="UniProtKB-KW"/>
</dbReference>
<dbReference type="OrthoDB" id="2011769at2759"/>
<evidence type="ECO:0000256" key="3">
    <source>
        <dbReference type="ARBA" id="ARBA00022448"/>
    </source>
</evidence>
<dbReference type="AlphaFoldDB" id="L1LAD4"/>
<sequence>MFSKDIDISKKCNGFCKNNIQIGAVTGKVNGAGKYGYFKHYYLFGQWIEKLNYTGKPLRIGDGKKKGSKKSFSDSYDRLYEVATYYSSLYDKGSSSIKTPLILGVKDRPGGSYTWYENTGDCITWKDIDGQGEFPKYSNQSTEDFTKKLDKLSCTLHHLHRADIQKDYKQEGTYKCAICNKATVNVKHEKIWGIYTKIDHIPLETIPYHVTYKDTLIKSQEPGGGKFTPLSVKKGDRIYVYYWEGDNTHDNPLLIEVKPNVGQSTWYENIGESGGKHNKWRKLEKQEISGFYSSKPCTGDLKKRLDFLNCSLNNAVRIKLGLDSGCHDFRDARHNNRINTRHNATINRQLFLSAYEYTHSSVYKNERFAVAEVLLQGTRQKTGSGNLFFKNITKVSSYESNCSPGIPFLLCIEYGTNDKKCQWYQREYNNTWKEDTNFSGNIGQALEQAKISFRIKQCLSPKISLQDGLKINIEEKPDSGTLSNTYESIYGSQVISIFVTKSTDKLPKGFFKITQQPITGTPFKLSKALSSNGDKIGAGSGTIPNVENVCVYFWVEAPNKPILLEIKKQNEDPKYYSRGDSKGSSWIQGSYDKLTSADLKEMLDDQNCHRNITIPIDLNDPANLEQFYKAIEKKIIPTTPYLSKIHVSSSQFPPPKTPLGGEYIVKEYTIKGGARISRVTFDGRYTDIPPTDLITGIRICSWKNEGKPEKTPLLVGFVKNGVIDWYENSGTKLPYTKWKPIDGNESKGYYDNAGTGSNPQKELTDKLDEVSCRVHRTVSIDISRTNREIYCHSILGHERRIKVKRDISSSFKEYTGYEHISAIKEQDKFIVTSIVNKQEKQYVDGLPFRDVDKVTVYYPVCDEGTPVAIRIEKEDNKEGTTWLKKEAKGDEWKIFVPGSKGNFIDENSIKDTLEDVRKTLTTCQGITVGGLRLKSAISPANTEAPEDSSSDSDEDQTNSTEGDDDKYHGSEGHGRIVADLVTLGSIASTLATAAGVYATDTVLKATIPTLGLPSTVISMAKDTLKAMEDSFSASNKAPEASPPQDTPVDGGGQNHALQPQAPLLSSEYLSTTSVPLATTSTGPTSTESTKAQTQALSTSVPSAQGTPGRESPSHGASGSDSPTDIKTISIITSSVLVSSGSITGYHLNFWDVGGQKSIRAFWRNYFENTDGLIWVVDSADVARMELSRDEILKILREDQMTRTTLLVFANKQDIRGAMSPKEINEILGLDVIAQDRSYRIHGCSGVEGDGLLDGIAWLVDDIANRMYNSG</sequence>
<dbReference type="RefSeq" id="XP_004831708.1">
    <property type="nucleotide sequence ID" value="XM_004831651.1"/>
</dbReference>
<dbReference type="InterPro" id="IPR006689">
    <property type="entry name" value="Small_GTPase_ARF/SAR"/>
</dbReference>
<dbReference type="PROSITE" id="PS51417">
    <property type="entry name" value="ARF"/>
    <property type="match status" value="1"/>
</dbReference>
<comment type="similarity">
    <text evidence="2">Belongs to the small GTPase superfamily. Arf family.</text>
</comment>
<gene>
    <name evidence="14" type="ORF">BEWA_047210</name>
</gene>
<comment type="caution">
    <text evidence="14">The sequence shown here is derived from an EMBL/GenBank/DDBJ whole genome shotgun (WGS) entry which is preliminary data.</text>
</comment>
<feature type="binding site" evidence="12">
    <location>
        <position position="1132"/>
    </location>
    <ligand>
        <name>Mg(2+)</name>
        <dbReference type="ChEBI" id="CHEBI:18420"/>
    </ligand>
</feature>
<reference evidence="14 15" key="1">
    <citation type="journal article" date="2012" name="BMC Genomics">
        <title>Comparative genomic analysis and phylogenetic position of Theileria equi.</title>
        <authorList>
            <person name="Kappmeyer L.S."/>
            <person name="Thiagarajan M."/>
            <person name="Herndon D.R."/>
            <person name="Ramsay J.D."/>
            <person name="Caler E."/>
            <person name="Djikeng A."/>
            <person name="Gillespie J.J."/>
            <person name="Lau A.O."/>
            <person name="Roalson E.H."/>
            <person name="Silva J.C."/>
            <person name="Silva M.G."/>
            <person name="Suarez C.E."/>
            <person name="Ueti M.W."/>
            <person name="Nene V.M."/>
            <person name="Mealey R.H."/>
            <person name="Knowles D.P."/>
            <person name="Brayton K.A."/>
        </authorList>
    </citation>
    <scope>NUCLEOTIDE SEQUENCE [LARGE SCALE GENOMIC DNA]</scope>
    <source>
        <strain evidence="14 15">WA</strain>
    </source>
</reference>
<dbReference type="SUPFAM" id="SSF52540">
    <property type="entry name" value="P-loop containing nucleoside triphosphate hydrolases"/>
    <property type="match status" value="1"/>
</dbReference>
<keyword evidence="12" id="KW-0479">Metal-binding</keyword>
<dbReference type="KEGG" id="beq:BEWA_047210"/>
<dbReference type="FunFam" id="3.40.50.300:FF:003500">
    <property type="entry name" value="ADP-ribosylation factor 1"/>
    <property type="match status" value="1"/>
</dbReference>
<dbReference type="InterPro" id="IPR044612">
    <property type="entry name" value="ARL2/3"/>
</dbReference>
<evidence type="ECO:0000256" key="7">
    <source>
        <dbReference type="ARBA" id="ARBA00022927"/>
    </source>
</evidence>
<dbReference type="GO" id="GO:0003924">
    <property type="term" value="F:GTPase activity"/>
    <property type="evidence" value="ECO:0007669"/>
    <property type="project" value="InterPro"/>
</dbReference>
<dbReference type="Pfam" id="PF00025">
    <property type="entry name" value="Arf"/>
    <property type="match status" value="1"/>
</dbReference>
<feature type="compositionally biased region" description="Acidic residues" evidence="13">
    <location>
        <begin position="944"/>
        <end position="964"/>
    </location>
</feature>
<evidence type="ECO:0000256" key="11">
    <source>
        <dbReference type="PIRSR" id="PIRSR606689-1"/>
    </source>
</evidence>
<dbReference type="VEuPathDB" id="PiroplasmaDB:BEWA_047210"/>
<evidence type="ECO:0000256" key="10">
    <source>
        <dbReference type="ARBA" id="ARBA00023288"/>
    </source>
</evidence>
<dbReference type="SMART" id="SM00178">
    <property type="entry name" value="SAR"/>
    <property type="match status" value="1"/>
</dbReference>
<name>L1LAD4_THEEQ</name>
<comment type="subcellular location">
    <subcellularLocation>
        <location evidence="1">Golgi apparatus</location>
    </subcellularLocation>
</comment>
<dbReference type="GO" id="GO:0046872">
    <property type="term" value="F:metal ion binding"/>
    <property type="evidence" value="ECO:0007669"/>
    <property type="project" value="UniProtKB-KW"/>
</dbReference>
<dbReference type="GO" id="GO:0016192">
    <property type="term" value="P:vesicle-mediated transport"/>
    <property type="evidence" value="ECO:0007669"/>
    <property type="project" value="UniProtKB-KW"/>
</dbReference>
<feature type="region of interest" description="Disordered" evidence="13">
    <location>
        <begin position="1075"/>
        <end position="1124"/>
    </location>
</feature>
<evidence type="ECO:0000256" key="9">
    <source>
        <dbReference type="ARBA" id="ARBA00023134"/>
    </source>
</evidence>
<evidence type="ECO:0000256" key="12">
    <source>
        <dbReference type="PIRSR" id="PIRSR606689-2"/>
    </source>
</evidence>
<accession>L1LAD4</accession>
<feature type="binding site" evidence="11">
    <location>
        <position position="1154"/>
    </location>
    <ligand>
        <name>GTP</name>
        <dbReference type="ChEBI" id="CHEBI:37565"/>
    </ligand>
</feature>
<dbReference type="EMBL" id="ACOU01000007">
    <property type="protein sequence ID" value="EKX72256.1"/>
    <property type="molecule type" value="Genomic_DNA"/>
</dbReference>
<keyword evidence="6" id="KW-0931">ER-Golgi transport</keyword>
<feature type="region of interest" description="Disordered" evidence="13">
    <location>
        <begin position="937"/>
        <end position="971"/>
    </location>
</feature>
<evidence type="ECO:0000313" key="15">
    <source>
        <dbReference type="Proteomes" id="UP000031512"/>
    </source>
</evidence>
<evidence type="ECO:0000256" key="5">
    <source>
        <dbReference type="ARBA" id="ARBA00022741"/>
    </source>
</evidence>
<keyword evidence="5 11" id="KW-0547">Nucleotide-binding</keyword>
<dbReference type="GO" id="GO:0015031">
    <property type="term" value="P:protein transport"/>
    <property type="evidence" value="ECO:0007669"/>
    <property type="project" value="UniProtKB-KW"/>
</dbReference>
<dbReference type="Proteomes" id="UP000031512">
    <property type="component" value="Unassembled WGS sequence"/>
</dbReference>
<feature type="compositionally biased region" description="Low complexity" evidence="13">
    <location>
        <begin position="1078"/>
        <end position="1089"/>
    </location>
</feature>
<dbReference type="GeneID" id="15804054"/>
<keyword evidence="10" id="KW-0449">Lipoprotein</keyword>
<keyword evidence="8" id="KW-0333">Golgi apparatus</keyword>
<protein>
    <submittedName>
        <fullName evidence="14">ADP-ribosylation factor family member protein</fullName>
    </submittedName>
</protein>
<feature type="compositionally biased region" description="Polar residues" evidence="13">
    <location>
        <begin position="1090"/>
        <end position="1105"/>
    </location>
</feature>
<keyword evidence="15" id="KW-1185">Reference proteome</keyword>
<keyword evidence="3" id="KW-0813">Transport</keyword>
<keyword evidence="12" id="KW-0460">Magnesium</keyword>
<proteinExistence type="inferred from homology"/>
<feature type="binding site" evidence="11">
    <location>
        <begin position="1210"/>
        <end position="1213"/>
    </location>
    <ligand>
        <name>GTP</name>
        <dbReference type="ChEBI" id="CHEBI:37565"/>
    </ligand>
</feature>
<keyword evidence="7" id="KW-0653">Protein transport</keyword>
<dbReference type="Gene3D" id="3.40.50.300">
    <property type="entry name" value="P-loop containing nucleotide triphosphate hydrolases"/>
    <property type="match status" value="1"/>
</dbReference>
<keyword evidence="4" id="KW-0519">Myristate</keyword>
<evidence type="ECO:0000313" key="14">
    <source>
        <dbReference type="EMBL" id="EKX72256.1"/>
    </source>
</evidence>
<evidence type="ECO:0000256" key="4">
    <source>
        <dbReference type="ARBA" id="ARBA00022707"/>
    </source>
</evidence>
<dbReference type="PANTHER" id="PTHR45697">
    <property type="entry name" value="ADP-RIBOSYLATION FACTOR-LIKE PROTEIN 2-RELATED"/>
    <property type="match status" value="1"/>
</dbReference>
<keyword evidence="9 11" id="KW-0342">GTP-binding</keyword>